<dbReference type="SUPFAM" id="SSF54285">
    <property type="entry name" value="MoaD/ThiS"/>
    <property type="match status" value="1"/>
</dbReference>
<dbReference type="Proteomes" id="UP000230202">
    <property type="component" value="Unassembled WGS sequence"/>
</dbReference>
<evidence type="ECO:0000313" key="2">
    <source>
        <dbReference type="Proteomes" id="UP000230202"/>
    </source>
</evidence>
<dbReference type="RefSeq" id="WP_100152289.1">
    <property type="nucleotide sequence ID" value="NZ_CP160999.2"/>
</dbReference>
<reference evidence="1" key="1">
    <citation type="journal article" date="2017" name="MBio">
        <title>Type VI secretion-mediated competition in the bee gut microbiome.</title>
        <authorList>
            <person name="Steele M.I."/>
            <person name="Kwong W.K."/>
            <person name="Powell J.E."/>
            <person name="Whiteley M."/>
            <person name="Moran N.A."/>
        </authorList>
    </citation>
    <scope>NUCLEOTIDE SEQUENCE [LARGE SCALE GENOMIC DNA]</scope>
    <source>
        <strain evidence="1">WkB273</strain>
    </source>
</reference>
<dbReference type="CDD" id="cd00754">
    <property type="entry name" value="Ubl_MoaD"/>
    <property type="match status" value="1"/>
</dbReference>
<proteinExistence type="predicted"/>
<organism evidence="1 2">
    <name type="scientific">Snodgrassella alvi</name>
    <dbReference type="NCBI Taxonomy" id="1196083"/>
    <lineage>
        <taxon>Bacteria</taxon>
        <taxon>Pseudomonadati</taxon>
        <taxon>Pseudomonadota</taxon>
        <taxon>Betaproteobacteria</taxon>
        <taxon>Neisseriales</taxon>
        <taxon>Neisseriaceae</taxon>
        <taxon>Snodgrassella</taxon>
    </lineage>
</organism>
<dbReference type="InterPro" id="IPR016155">
    <property type="entry name" value="Mopterin_synth/thiamin_S_b"/>
</dbReference>
<evidence type="ECO:0008006" key="3">
    <source>
        <dbReference type="Google" id="ProtNLM"/>
    </source>
</evidence>
<comment type="caution">
    <text evidence="1">The sequence shown here is derived from an EMBL/GenBank/DDBJ whole genome shotgun (WGS) entry which is preliminary data.</text>
</comment>
<dbReference type="InterPro" id="IPR003749">
    <property type="entry name" value="ThiS/MoaD-like"/>
</dbReference>
<evidence type="ECO:0000313" key="1">
    <source>
        <dbReference type="EMBL" id="PIT38298.1"/>
    </source>
</evidence>
<dbReference type="EMBL" id="MEIL01000029">
    <property type="protein sequence ID" value="PIT38298.1"/>
    <property type="molecule type" value="Genomic_DNA"/>
</dbReference>
<dbReference type="InterPro" id="IPR012675">
    <property type="entry name" value="Beta-grasp_dom_sf"/>
</dbReference>
<protein>
    <recommendedName>
        <fullName evidence="3">Molybdopterin synthase sulfur carrier subunit</fullName>
    </recommendedName>
</protein>
<name>A0A2N9X545_9NEIS</name>
<dbReference type="Pfam" id="PF02597">
    <property type="entry name" value="ThiS"/>
    <property type="match status" value="1"/>
</dbReference>
<accession>A0A2N9X545</accession>
<sequence length="82" mass="9027">MITVIYLARFAEELGLAQEQLPLNFTDTNTLLSHLRQRGKPWQQVLAEGNVYKIAVNNVIRHGNTSLQDGDSIALLPPVTGG</sequence>
<dbReference type="AlphaFoldDB" id="A0A2N9X545"/>
<dbReference type="Gene3D" id="3.10.20.30">
    <property type="match status" value="1"/>
</dbReference>
<gene>
    <name evidence="1" type="ORF">BHC54_07030</name>
</gene>
<keyword evidence="2" id="KW-1185">Reference proteome</keyword>